<protein>
    <submittedName>
        <fullName evidence="2">Uncharacterized protein</fullName>
    </submittedName>
</protein>
<feature type="region of interest" description="Disordered" evidence="1">
    <location>
        <begin position="176"/>
        <end position="195"/>
    </location>
</feature>
<evidence type="ECO:0000256" key="1">
    <source>
        <dbReference type="SAM" id="MobiDB-lite"/>
    </source>
</evidence>
<organism evidence="2 3">
    <name type="scientific">Triparma retinervis</name>
    <dbReference type="NCBI Taxonomy" id="2557542"/>
    <lineage>
        <taxon>Eukaryota</taxon>
        <taxon>Sar</taxon>
        <taxon>Stramenopiles</taxon>
        <taxon>Ochrophyta</taxon>
        <taxon>Bolidophyceae</taxon>
        <taxon>Parmales</taxon>
        <taxon>Triparmaceae</taxon>
        <taxon>Triparma</taxon>
    </lineage>
</organism>
<comment type="caution">
    <text evidence="2">The sequence shown here is derived from an EMBL/GenBank/DDBJ whole genome shotgun (WGS) entry which is preliminary data.</text>
</comment>
<sequence length="195" mass="21267">MVAEMVETTFVNACMQLSTGYVDVLKLFIVAAKAGYELGMTIPQLQLELSSCKSQTAGRPLLAEEVELRSIWISLVYLTLERVSHLKTSSSLGDTVDPAIRQKFYTFVYDVVNAHKQGYTLQTLKLENLVRSGAEEGGEVEEAGKSEQDKAIEKAILSQSMRLVFLTLTVLEEEALANEGGTGDANPPKPPIPGT</sequence>
<accession>A0A9W7L7X7</accession>
<evidence type="ECO:0000313" key="3">
    <source>
        <dbReference type="Proteomes" id="UP001165082"/>
    </source>
</evidence>
<dbReference type="AlphaFoldDB" id="A0A9W7L7X7"/>
<dbReference type="Proteomes" id="UP001165082">
    <property type="component" value="Unassembled WGS sequence"/>
</dbReference>
<gene>
    <name evidence="2" type="ORF">TrRE_jg5005</name>
</gene>
<dbReference type="OrthoDB" id="47588at2759"/>
<dbReference type="EMBL" id="BRXZ01007949">
    <property type="protein sequence ID" value="GMI36568.1"/>
    <property type="molecule type" value="Genomic_DNA"/>
</dbReference>
<proteinExistence type="predicted"/>
<evidence type="ECO:0000313" key="2">
    <source>
        <dbReference type="EMBL" id="GMI36568.1"/>
    </source>
</evidence>
<reference evidence="2" key="1">
    <citation type="submission" date="2022-07" db="EMBL/GenBank/DDBJ databases">
        <title>Genome analysis of Parmales, a sister group of diatoms, reveals the evolutionary specialization of diatoms from phago-mixotrophs to photoautotrophs.</title>
        <authorList>
            <person name="Ban H."/>
            <person name="Sato S."/>
            <person name="Yoshikawa S."/>
            <person name="Kazumasa Y."/>
            <person name="Nakamura Y."/>
            <person name="Ichinomiya M."/>
            <person name="Saitoh K."/>
            <person name="Sato N."/>
            <person name="Blanc-Mathieu R."/>
            <person name="Endo H."/>
            <person name="Kuwata A."/>
            <person name="Ogata H."/>
        </authorList>
    </citation>
    <scope>NUCLEOTIDE SEQUENCE</scope>
</reference>
<name>A0A9W7L7X7_9STRA</name>
<keyword evidence="3" id="KW-1185">Reference proteome</keyword>